<reference evidence="1" key="1">
    <citation type="journal article" date="2021" name="Proc. Natl. Acad. Sci. U.S.A.">
        <title>A Catalog of Tens of Thousands of Viruses from Human Metagenomes Reveals Hidden Associations with Chronic Diseases.</title>
        <authorList>
            <person name="Tisza M.J."/>
            <person name="Buck C.B."/>
        </authorList>
    </citation>
    <scope>NUCLEOTIDE SEQUENCE</scope>
    <source>
        <strain evidence="1">Ctuev19</strain>
    </source>
</reference>
<dbReference type="EMBL" id="BK032585">
    <property type="protein sequence ID" value="DAF49665.1"/>
    <property type="molecule type" value="Genomic_DNA"/>
</dbReference>
<name>A0A8S5SF73_9CAUD</name>
<accession>A0A8S5SF73</accession>
<protein>
    <submittedName>
        <fullName evidence="1">Uncharacterized protein</fullName>
    </submittedName>
</protein>
<sequence>MNFDVKLVSGGYNSESPMELIYKAEKQIDDLMVTVHKLAEMKILLQETENRQIK</sequence>
<evidence type="ECO:0000313" key="1">
    <source>
        <dbReference type="EMBL" id="DAF49665.1"/>
    </source>
</evidence>
<organism evidence="1">
    <name type="scientific">Myoviridae sp. ctuev19</name>
    <dbReference type="NCBI Taxonomy" id="2827716"/>
    <lineage>
        <taxon>Viruses</taxon>
        <taxon>Duplodnaviria</taxon>
        <taxon>Heunggongvirae</taxon>
        <taxon>Uroviricota</taxon>
        <taxon>Caudoviricetes</taxon>
    </lineage>
</organism>
<proteinExistence type="predicted"/>